<reference evidence="2 3" key="1">
    <citation type="journal article" date="2022" name="Nat. Ecol. Evol.">
        <title>A masculinizing supergene underlies an exaggerated male reproductive morph in a spider.</title>
        <authorList>
            <person name="Hendrickx F."/>
            <person name="De Corte Z."/>
            <person name="Sonet G."/>
            <person name="Van Belleghem S.M."/>
            <person name="Kostlbacher S."/>
            <person name="Vangestel C."/>
        </authorList>
    </citation>
    <scope>NUCLEOTIDE SEQUENCE [LARGE SCALE GENOMIC DNA]</scope>
    <source>
        <strain evidence="2">W744_W776</strain>
    </source>
</reference>
<dbReference type="SUPFAM" id="SSF46938">
    <property type="entry name" value="CRAL/TRIO N-terminal domain"/>
    <property type="match status" value="1"/>
</dbReference>
<dbReference type="Gene3D" id="3.40.525.10">
    <property type="entry name" value="CRAL-TRIO lipid binding domain"/>
    <property type="match status" value="1"/>
</dbReference>
<dbReference type="Pfam" id="PF00650">
    <property type="entry name" value="CRAL_TRIO"/>
    <property type="match status" value="1"/>
</dbReference>
<dbReference type="PANTHER" id="PTHR10174">
    <property type="entry name" value="ALPHA-TOCOPHEROL TRANSFER PROTEIN-RELATED"/>
    <property type="match status" value="1"/>
</dbReference>
<dbReference type="Gene3D" id="1.20.5.1200">
    <property type="entry name" value="Alpha-tocopherol transfer"/>
    <property type="match status" value="1"/>
</dbReference>
<keyword evidence="3" id="KW-1185">Reference proteome</keyword>
<dbReference type="Gene3D" id="1.10.8.20">
    <property type="entry name" value="N-terminal domain of phosphatidylinositol transfer protein sec14p"/>
    <property type="match status" value="1"/>
</dbReference>
<evidence type="ECO:0000313" key="2">
    <source>
        <dbReference type="EMBL" id="KAG8193728.1"/>
    </source>
</evidence>
<evidence type="ECO:0000313" key="3">
    <source>
        <dbReference type="Proteomes" id="UP000827092"/>
    </source>
</evidence>
<dbReference type="EMBL" id="JAFNEN010000115">
    <property type="protein sequence ID" value="KAG8193728.1"/>
    <property type="molecule type" value="Genomic_DNA"/>
</dbReference>
<dbReference type="PROSITE" id="PS50191">
    <property type="entry name" value="CRAL_TRIO"/>
    <property type="match status" value="1"/>
</dbReference>
<dbReference type="PANTHER" id="PTHR10174:SF208">
    <property type="entry name" value="CRAL-TRIO DOMAIN-CONTAINING PROTEIN DDB_G0278031"/>
    <property type="match status" value="1"/>
</dbReference>
<comment type="caution">
    <text evidence="2">The sequence shown here is derived from an EMBL/GenBank/DDBJ whole genome shotgun (WGS) entry which is preliminary data.</text>
</comment>
<dbReference type="PRINTS" id="PR00180">
    <property type="entry name" value="CRETINALDHBP"/>
</dbReference>
<evidence type="ECO:0000259" key="1">
    <source>
        <dbReference type="PROSITE" id="PS50191"/>
    </source>
</evidence>
<dbReference type="SUPFAM" id="SSF52087">
    <property type="entry name" value="CRAL/TRIO domain"/>
    <property type="match status" value="1"/>
</dbReference>
<dbReference type="Proteomes" id="UP000827092">
    <property type="component" value="Unassembled WGS sequence"/>
</dbReference>
<dbReference type="GO" id="GO:1902936">
    <property type="term" value="F:phosphatidylinositol bisphosphate binding"/>
    <property type="evidence" value="ECO:0007669"/>
    <property type="project" value="TreeGrafter"/>
</dbReference>
<proteinExistence type="predicted"/>
<dbReference type="CDD" id="cd00170">
    <property type="entry name" value="SEC14"/>
    <property type="match status" value="1"/>
</dbReference>
<dbReference type="GO" id="GO:0016020">
    <property type="term" value="C:membrane"/>
    <property type="evidence" value="ECO:0007669"/>
    <property type="project" value="TreeGrafter"/>
</dbReference>
<accession>A0AAV6VDK4</accession>
<dbReference type="AlphaFoldDB" id="A0AAV6VDK4"/>
<name>A0AAV6VDK4_9ARAC</name>
<protein>
    <recommendedName>
        <fullName evidence="1">CRAL-TRIO domain-containing protein</fullName>
    </recommendedName>
</protein>
<feature type="domain" description="CRAL-TRIO" evidence="1">
    <location>
        <begin position="108"/>
        <end position="272"/>
    </location>
</feature>
<sequence length="300" mass="35131">MNANSKSGDNALDGEQSDPLPFLMDHLPEAFSRKAEMELHETLEKKFESLINLRKMIKGEKTLQNIDFHHDFLRQFLRGSKHDVQKAFSVLKNFVYNMKNSSLFAPMTDEAFEKVKQAGIVKLLPKRSPEGCVVIIAKYANWNPSEISMIELNQFIIMAMQECLRDQMTQINGMVCIHDWKDMSYGYFRHFTPRYLHNFVNAFFRCIPIRYKSINSINHPAPVKFMWAILRTILTEKMRKRFVFHSHPKDILEHIPATVIPEEYGGLLKEELYETTMSNWLTDAFKYQKQCPLGGQSNYY</sequence>
<dbReference type="InterPro" id="IPR036865">
    <property type="entry name" value="CRAL-TRIO_dom_sf"/>
</dbReference>
<dbReference type="InterPro" id="IPR001251">
    <property type="entry name" value="CRAL-TRIO_dom"/>
</dbReference>
<dbReference type="InterPro" id="IPR036273">
    <property type="entry name" value="CRAL/TRIO_N_dom_sf"/>
</dbReference>
<gene>
    <name evidence="2" type="ORF">JTE90_005026</name>
</gene>
<organism evidence="2 3">
    <name type="scientific">Oedothorax gibbosus</name>
    <dbReference type="NCBI Taxonomy" id="931172"/>
    <lineage>
        <taxon>Eukaryota</taxon>
        <taxon>Metazoa</taxon>
        <taxon>Ecdysozoa</taxon>
        <taxon>Arthropoda</taxon>
        <taxon>Chelicerata</taxon>
        <taxon>Arachnida</taxon>
        <taxon>Araneae</taxon>
        <taxon>Araneomorphae</taxon>
        <taxon>Entelegynae</taxon>
        <taxon>Araneoidea</taxon>
        <taxon>Linyphiidae</taxon>
        <taxon>Erigoninae</taxon>
        <taxon>Oedothorax</taxon>
    </lineage>
</organism>
<dbReference type="SMART" id="SM00516">
    <property type="entry name" value="SEC14"/>
    <property type="match status" value="1"/>
</dbReference>